<dbReference type="OrthoDB" id="5985989at2759"/>
<gene>
    <name evidence="6 7" type="primary">LOC109375732</name>
</gene>
<reference evidence="6 7" key="1">
    <citation type="submission" date="2025-04" db="UniProtKB">
        <authorList>
            <consortium name="RefSeq"/>
        </authorList>
    </citation>
    <scope>IDENTIFICATION</scope>
    <source>
        <tissue evidence="6 7">Muscle</tissue>
    </source>
</reference>
<proteinExistence type="predicted"/>
<protein>
    <submittedName>
        <fullName evidence="6 7">PiggyBac transposable element-derived protein 1-like</fullName>
    </submittedName>
</protein>
<dbReference type="InterPro" id="IPR050916">
    <property type="entry name" value="SCAN-C2H2_zinc_finger"/>
</dbReference>
<dbReference type="PANTHER" id="PTHR45935">
    <property type="entry name" value="PROTEIN ZBED8-RELATED"/>
    <property type="match status" value="1"/>
</dbReference>
<dbReference type="SUPFAM" id="SSF47353">
    <property type="entry name" value="Retrovirus capsid dimerization domain-like"/>
    <property type="match status" value="1"/>
</dbReference>
<dbReference type="Proteomes" id="UP000694851">
    <property type="component" value="Unplaced"/>
</dbReference>
<keyword evidence="1 2" id="KW-0539">Nucleus</keyword>
<evidence type="ECO:0000259" key="4">
    <source>
        <dbReference type="PROSITE" id="PS50804"/>
    </source>
</evidence>
<evidence type="ECO:0000256" key="2">
    <source>
        <dbReference type="PROSITE-ProRule" id="PRU00187"/>
    </source>
</evidence>
<dbReference type="CDD" id="cd07936">
    <property type="entry name" value="SCAN"/>
    <property type="match status" value="1"/>
</dbReference>
<comment type="subcellular location">
    <subcellularLocation>
        <location evidence="2">Nucleus</location>
    </subcellularLocation>
</comment>
<dbReference type="PANTHER" id="PTHR45935:SF30">
    <property type="entry name" value="SCAN BOX DOMAIN-CONTAINING PROTEIN"/>
    <property type="match status" value="1"/>
</dbReference>
<dbReference type="RefSeq" id="XP_019486797.1">
    <property type="nucleotide sequence ID" value="XM_019631252.1"/>
</dbReference>
<dbReference type="AlphaFoldDB" id="A0A8B7QFF9"/>
<dbReference type="PROSITE" id="PS50804">
    <property type="entry name" value="SCAN_BOX"/>
    <property type="match status" value="1"/>
</dbReference>
<dbReference type="Gene3D" id="1.10.4020.10">
    <property type="entry name" value="DNA breaking-rejoining enzymes"/>
    <property type="match status" value="1"/>
</dbReference>
<evidence type="ECO:0000313" key="6">
    <source>
        <dbReference type="RefSeq" id="XP_019486797.1"/>
    </source>
</evidence>
<dbReference type="FunFam" id="1.10.4020.10:FF:000001">
    <property type="entry name" value="zinc finger protein 263 isoform X1"/>
    <property type="match status" value="1"/>
</dbReference>
<dbReference type="InterPro" id="IPR003309">
    <property type="entry name" value="SCAN_dom"/>
</dbReference>
<dbReference type="InterPro" id="IPR038269">
    <property type="entry name" value="SCAN_sf"/>
</dbReference>
<keyword evidence="5" id="KW-1185">Reference proteome</keyword>
<evidence type="ECO:0000256" key="3">
    <source>
        <dbReference type="SAM" id="MobiDB-lite"/>
    </source>
</evidence>
<feature type="domain" description="SCAN box" evidence="4">
    <location>
        <begin position="42"/>
        <end position="118"/>
    </location>
</feature>
<dbReference type="KEGG" id="hai:109375732"/>
<dbReference type="Pfam" id="PF02023">
    <property type="entry name" value="SCAN"/>
    <property type="match status" value="1"/>
</dbReference>
<dbReference type="GO" id="GO:0005634">
    <property type="term" value="C:nucleus"/>
    <property type="evidence" value="ECO:0007669"/>
    <property type="project" value="UniProtKB-SubCell"/>
</dbReference>
<evidence type="ECO:0000313" key="5">
    <source>
        <dbReference type="Proteomes" id="UP000694851"/>
    </source>
</evidence>
<sequence length="262" mass="29017">MDEALPGPAPEDGGSLVKVKEEDATWEQLGSSHTQELCCLCFWQFSYQEVAGPRGALAQLRELCSQWLRPKTHSKEQMLELLVLEQFLSILPGELQARVRAQHPESGDAAVAALENMEADTGDTGQQTSIYTQGQDIHLLVTEHQGASLECQGLRLLPGVTTLKCEPPECHQEDLHKVRAPAPRGLTLLQERNPTDEATVPEFTSARSQTLKMDTTSPKSFGSPLPTRLHWRMQITLSESSRSRSRHPIVRHNNPPTVFAGV</sequence>
<accession>A0A8B7QFF9</accession>
<evidence type="ECO:0000313" key="7">
    <source>
        <dbReference type="RefSeq" id="XP_019486798.1"/>
    </source>
</evidence>
<name>A0A8B7QFF9_HIPAR</name>
<evidence type="ECO:0000256" key="1">
    <source>
        <dbReference type="ARBA" id="ARBA00023242"/>
    </source>
</evidence>
<organism evidence="5 6">
    <name type="scientific">Hipposideros armiger</name>
    <name type="common">Great Himalayan leaf-nosed bat</name>
    <dbReference type="NCBI Taxonomy" id="186990"/>
    <lineage>
        <taxon>Eukaryota</taxon>
        <taxon>Metazoa</taxon>
        <taxon>Chordata</taxon>
        <taxon>Craniata</taxon>
        <taxon>Vertebrata</taxon>
        <taxon>Euteleostomi</taxon>
        <taxon>Mammalia</taxon>
        <taxon>Eutheria</taxon>
        <taxon>Laurasiatheria</taxon>
        <taxon>Chiroptera</taxon>
        <taxon>Yinpterochiroptera</taxon>
        <taxon>Rhinolophoidea</taxon>
        <taxon>Hipposideridae</taxon>
        <taxon>Hipposideros</taxon>
    </lineage>
</organism>
<dbReference type="GeneID" id="109375732"/>
<dbReference type="SMART" id="SM00431">
    <property type="entry name" value="SCAN"/>
    <property type="match status" value="1"/>
</dbReference>
<dbReference type="RefSeq" id="XP_019486798.1">
    <property type="nucleotide sequence ID" value="XM_019631253.1"/>
</dbReference>
<feature type="region of interest" description="Disordered" evidence="3">
    <location>
        <begin position="238"/>
        <end position="262"/>
    </location>
</feature>